<gene>
    <name evidence="1" type="ORF">EJ03DRAFT_324987</name>
</gene>
<evidence type="ECO:0000313" key="1">
    <source>
        <dbReference type="EMBL" id="KAF2772144.1"/>
    </source>
</evidence>
<keyword evidence="2" id="KW-1185">Reference proteome</keyword>
<sequence>MTADQLCQYLTTLGWRAGYGEKLATYPFRRGFWKISSIGTSPQHNEGAKRDIRAMTL</sequence>
<accession>A0A6G1LJ08</accession>
<name>A0A6G1LJ08_9PEZI</name>
<protein>
    <submittedName>
        <fullName evidence="1">Uncharacterized protein</fullName>
    </submittedName>
</protein>
<dbReference type="Proteomes" id="UP000799436">
    <property type="component" value="Unassembled WGS sequence"/>
</dbReference>
<dbReference type="AlphaFoldDB" id="A0A6G1LJ08"/>
<dbReference type="EMBL" id="ML995816">
    <property type="protein sequence ID" value="KAF2772144.1"/>
    <property type="molecule type" value="Genomic_DNA"/>
</dbReference>
<reference evidence="1" key="1">
    <citation type="journal article" date="2020" name="Stud. Mycol.">
        <title>101 Dothideomycetes genomes: a test case for predicting lifestyles and emergence of pathogens.</title>
        <authorList>
            <person name="Haridas S."/>
            <person name="Albert R."/>
            <person name="Binder M."/>
            <person name="Bloem J."/>
            <person name="Labutti K."/>
            <person name="Salamov A."/>
            <person name="Andreopoulos B."/>
            <person name="Baker S."/>
            <person name="Barry K."/>
            <person name="Bills G."/>
            <person name="Bluhm B."/>
            <person name="Cannon C."/>
            <person name="Castanera R."/>
            <person name="Culley D."/>
            <person name="Daum C."/>
            <person name="Ezra D."/>
            <person name="Gonzalez J."/>
            <person name="Henrissat B."/>
            <person name="Kuo A."/>
            <person name="Liang C."/>
            <person name="Lipzen A."/>
            <person name="Lutzoni F."/>
            <person name="Magnuson J."/>
            <person name="Mondo S."/>
            <person name="Nolan M."/>
            <person name="Ohm R."/>
            <person name="Pangilinan J."/>
            <person name="Park H.-J."/>
            <person name="Ramirez L."/>
            <person name="Alfaro M."/>
            <person name="Sun H."/>
            <person name="Tritt A."/>
            <person name="Yoshinaga Y."/>
            <person name="Zwiers L.-H."/>
            <person name="Turgeon B."/>
            <person name="Goodwin S."/>
            <person name="Spatafora J."/>
            <person name="Crous P."/>
            <person name="Grigoriev I."/>
        </authorList>
    </citation>
    <scope>NUCLEOTIDE SEQUENCE</scope>
    <source>
        <strain evidence="1">CBS 116005</strain>
    </source>
</reference>
<organism evidence="1 2">
    <name type="scientific">Teratosphaeria nubilosa</name>
    <dbReference type="NCBI Taxonomy" id="161662"/>
    <lineage>
        <taxon>Eukaryota</taxon>
        <taxon>Fungi</taxon>
        <taxon>Dikarya</taxon>
        <taxon>Ascomycota</taxon>
        <taxon>Pezizomycotina</taxon>
        <taxon>Dothideomycetes</taxon>
        <taxon>Dothideomycetidae</taxon>
        <taxon>Mycosphaerellales</taxon>
        <taxon>Teratosphaeriaceae</taxon>
        <taxon>Teratosphaeria</taxon>
    </lineage>
</organism>
<proteinExistence type="predicted"/>
<evidence type="ECO:0000313" key="2">
    <source>
        <dbReference type="Proteomes" id="UP000799436"/>
    </source>
</evidence>